<dbReference type="GO" id="GO:0004185">
    <property type="term" value="F:serine-type carboxypeptidase activity"/>
    <property type="evidence" value="ECO:0007669"/>
    <property type="project" value="InterPro"/>
</dbReference>
<evidence type="ECO:0000256" key="1">
    <source>
        <dbReference type="ARBA" id="ARBA00006096"/>
    </source>
</evidence>
<dbReference type="InterPro" id="IPR000667">
    <property type="entry name" value="Peptidase_S13"/>
</dbReference>
<dbReference type="Gene3D" id="3.40.710.10">
    <property type="entry name" value="DD-peptidase/beta-lactamase superfamily"/>
    <property type="match status" value="2"/>
</dbReference>
<evidence type="ECO:0000313" key="4">
    <source>
        <dbReference type="EMBL" id="AYN67735.1"/>
    </source>
</evidence>
<keyword evidence="2" id="KW-0378">Hydrolase</keyword>
<dbReference type="GO" id="GO:0006508">
    <property type="term" value="P:proteolysis"/>
    <property type="evidence" value="ECO:0007669"/>
    <property type="project" value="InterPro"/>
</dbReference>
<dbReference type="GO" id="GO:0000270">
    <property type="term" value="P:peptidoglycan metabolic process"/>
    <property type="evidence" value="ECO:0007669"/>
    <property type="project" value="TreeGrafter"/>
</dbReference>
<dbReference type="EMBL" id="CP032050">
    <property type="protein sequence ID" value="AYN67735.1"/>
    <property type="molecule type" value="Genomic_DNA"/>
</dbReference>
<sequence>MKSFLPALLLALLLLSCATKSKIVSRTTENILNSKFYESQFTGFVLFDPETKDTLYNQNGSKYFTPASNTKIFTLYTSLKMLPDSLPSLFYHQASDTTYVQGTGDPTFLHPYFDDLKALEFLRKQNNVKLYLGNLIDERLGPGWSWGDYQYYYQPERSAMPLYGNVTTLQNIQEPKVLPAVFVDSVVRVNAADNRKAEENIFFFDGNRKDTLEVPFRTGPQLTKSILESELNRAIELTDKKTSPSLKTFYGIESDTVYRRMMHNSDNFIAEQLLILASSTLSDTLDSQRARDFMLENFLWDLKQEPRWVDGSGLSRYNLITPESLIQVLHKLYTELPRDRLLSFFPTGGKSGTLKNWYPGIDKPYIYAKTGSLSNNHCLSGFLITKSGKTLIFSFMNNHFRESSSEVKKRMQLILEKVRDTY</sequence>
<dbReference type="PANTHER" id="PTHR30023:SF0">
    <property type="entry name" value="PENICILLIN-SENSITIVE CARBOXYPEPTIDASE A"/>
    <property type="match status" value="1"/>
</dbReference>
<name>A0A3G2L647_9FLAO</name>
<keyword evidence="4" id="KW-0645">Protease</keyword>
<dbReference type="AlphaFoldDB" id="A0A3G2L647"/>
<dbReference type="PROSITE" id="PS51257">
    <property type="entry name" value="PROKAR_LIPOPROTEIN"/>
    <property type="match status" value="1"/>
</dbReference>
<dbReference type="PRINTS" id="PR00922">
    <property type="entry name" value="DADACBPTASE3"/>
</dbReference>
<keyword evidence="4" id="KW-0121">Carboxypeptidase</keyword>
<gene>
    <name evidence="4" type="ORF">D1013_10305</name>
</gene>
<reference evidence="4 5" key="1">
    <citation type="submission" date="2018-08" db="EMBL/GenBank/DDBJ databases">
        <title>The reduced genetic potential of extracellular carbohydrate catabolism in Euzebyella marina RN62, a Flavobacteriia bacterium isolated from the hadal water.</title>
        <authorList>
            <person name="Xue C."/>
        </authorList>
    </citation>
    <scope>NUCLEOTIDE SEQUENCE [LARGE SCALE GENOMIC DNA]</scope>
    <source>
        <strain evidence="4 5">RN62</strain>
    </source>
</reference>
<feature type="chain" id="PRO_5017988226" evidence="3">
    <location>
        <begin position="22"/>
        <end position="422"/>
    </location>
</feature>
<dbReference type="SUPFAM" id="SSF56601">
    <property type="entry name" value="beta-lactamase/transpeptidase-like"/>
    <property type="match status" value="1"/>
</dbReference>
<keyword evidence="3" id="KW-0732">Signal</keyword>
<comment type="similarity">
    <text evidence="1">Belongs to the peptidase S13 family.</text>
</comment>
<protein>
    <submittedName>
        <fullName evidence="4">D-alanyl-D-alanine carboxypeptidase</fullName>
    </submittedName>
</protein>
<dbReference type="Proteomes" id="UP000276309">
    <property type="component" value="Chromosome"/>
</dbReference>
<organism evidence="4 5">
    <name type="scientific">Euzebyella marina</name>
    <dbReference type="NCBI Taxonomy" id="1761453"/>
    <lineage>
        <taxon>Bacteria</taxon>
        <taxon>Pseudomonadati</taxon>
        <taxon>Bacteroidota</taxon>
        <taxon>Flavobacteriia</taxon>
        <taxon>Flavobacteriales</taxon>
        <taxon>Flavobacteriaceae</taxon>
        <taxon>Euzebyella</taxon>
    </lineage>
</organism>
<dbReference type="InterPro" id="IPR012338">
    <property type="entry name" value="Beta-lactam/transpept-like"/>
</dbReference>
<evidence type="ECO:0000313" key="5">
    <source>
        <dbReference type="Proteomes" id="UP000276309"/>
    </source>
</evidence>
<accession>A0A3G2L647</accession>
<proteinExistence type="inferred from homology"/>
<dbReference type="RefSeq" id="WP_121848751.1">
    <property type="nucleotide sequence ID" value="NZ_CP032050.1"/>
</dbReference>
<dbReference type="KEGG" id="emar:D1013_10305"/>
<evidence type="ECO:0000256" key="2">
    <source>
        <dbReference type="ARBA" id="ARBA00022801"/>
    </source>
</evidence>
<feature type="signal peptide" evidence="3">
    <location>
        <begin position="1"/>
        <end position="21"/>
    </location>
</feature>
<dbReference type="PANTHER" id="PTHR30023">
    <property type="entry name" value="D-ALANYL-D-ALANINE CARBOXYPEPTIDASE"/>
    <property type="match status" value="1"/>
</dbReference>
<keyword evidence="5" id="KW-1185">Reference proteome</keyword>
<dbReference type="Pfam" id="PF02113">
    <property type="entry name" value="Peptidase_S13"/>
    <property type="match status" value="1"/>
</dbReference>
<evidence type="ECO:0000256" key="3">
    <source>
        <dbReference type="SAM" id="SignalP"/>
    </source>
</evidence>
<dbReference type="OrthoDB" id="9802627at2"/>